<protein>
    <submittedName>
        <fullName evidence="7">O-antigen ligase family protein</fullName>
    </submittedName>
</protein>
<keyword evidence="8" id="KW-1185">Reference proteome</keyword>
<evidence type="ECO:0000256" key="2">
    <source>
        <dbReference type="ARBA" id="ARBA00022692"/>
    </source>
</evidence>
<feature type="transmembrane region" description="Helical" evidence="5">
    <location>
        <begin position="361"/>
        <end position="381"/>
    </location>
</feature>
<dbReference type="RefSeq" id="WP_246918044.1">
    <property type="nucleotide sequence ID" value="NZ_CP090145.1"/>
</dbReference>
<sequence>MLNSVVRFLKSQEKFNFLVIFLAISGFLPIPASNIAVLIGFIYTVIFFKKPIIWNTLLALPILLFFWIVTSFFWSMQPMLTLYSIPRTVFLLVIPLLFLAIKFDTTHVKESVLKTYSYLAVVVSMAFLIRAIIRFFVYKNSSVFFNHGNYISDMGLVPKNLNAVHVSAFVAIAFFYFLTTKKKGIYNWLCVFILAVFLVLLSSSIVLFTCLFLLLLYFFFFSKSANRMRLRNSVLVLILALILGFYKQTKDYINEEFKTNTEKVIGHNVIPELSKTNHKVTLYEAWNNEQFSPNDFFPALAFRIYQFRMCLEIIKEEKAFWEGLGFNASQIKLEEKGIKYNVFLGDTINEGYQKKNFHNQYVQVFVELGFIGFTHLMLLLFFSLKKALQSKDFIHIAFTILMISLFLTESFLWRQRGVVFFTVFYCLFMTQPKLTTTK</sequence>
<comment type="subcellular location">
    <subcellularLocation>
        <location evidence="1">Membrane</location>
        <topology evidence="1">Multi-pass membrane protein</topology>
    </subcellularLocation>
</comment>
<proteinExistence type="predicted"/>
<keyword evidence="4 5" id="KW-0472">Membrane</keyword>
<evidence type="ECO:0000259" key="6">
    <source>
        <dbReference type="Pfam" id="PF04932"/>
    </source>
</evidence>
<evidence type="ECO:0000256" key="4">
    <source>
        <dbReference type="ARBA" id="ARBA00023136"/>
    </source>
</evidence>
<feature type="transmembrane region" description="Helical" evidence="5">
    <location>
        <begin position="17"/>
        <end position="46"/>
    </location>
</feature>
<reference evidence="7" key="2">
    <citation type="submission" date="2022-04" db="EMBL/GenBank/DDBJ databases">
        <title>Complete Genome Sequence of Flavobacterium sediminilitoris YSM-43, Isolated from a Tidal Sediment.</title>
        <authorList>
            <person name="Lee P.A."/>
        </authorList>
    </citation>
    <scope>NUCLEOTIDE SEQUENCE</scope>
    <source>
        <strain evidence="7">YSM-43</strain>
    </source>
</reference>
<evidence type="ECO:0000256" key="1">
    <source>
        <dbReference type="ARBA" id="ARBA00004141"/>
    </source>
</evidence>
<evidence type="ECO:0000313" key="7">
    <source>
        <dbReference type="EMBL" id="UOX34941.1"/>
    </source>
</evidence>
<feature type="transmembrane region" description="Helical" evidence="5">
    <location>
        <begin position="393"/>
        <end position="412"/>
    </location>
</feature>
<reference evidence="7" key="1">
    <citation type="submission" date="2021-12" db="EMBL/GenBank/DDBJ databases">
        <authorList>
            <person name="Cha I.-T."/>
            <person name="Lee K.-E."/>
            <person name="Park S.-J."/>
        </authorList>
    </citation>
    <scope>NUCLEOTIDE SEQUENCE</scope>
    <source>
        <strain evidence="7">YSM-43</strain>
    </source>
</reference>
<gene>
    <name evidence="7" type="ORF">LXD69_05370</name>
</gene>
<keyword evidence="3 5" id="KW-1133">Transmembrane helix</keyword>
<evidence type="ECO:0000313" key="8">
    <source>
        <dbReference type="Proteomes" id="UP000830454"/>
    </source>
</evidence>
<name>A0ABY4HQN7_9FLAO</name>
<feature type="transmembrane region" description="Helical" evidence="5">
    <location>
        <begin position="161"/>
        <end position="179"/>
    </location>
</feature>
<feature type="transmembrane region" description="Helical" evidence="5">
    <location>
        <begin position="85"/>
        <end position="103"/>
    </location>
</feature>
<evidence type="ECO:0000256" key="5">
    <source>
        <dbReference type="SAM" id="Phobius"/>
    </source>
</evidence>
<feature type="transmembrane region" description="Helical" evidence="5">
    <location>
        <begin position="115"/>
        <end position="137"/>
    </location>
</feature>
<evidence type="ECO:0000256" key="3">
    <source>
        <dbReference type="ARBA" id="ARBA00022989"/>
    </source>
</evidence>
<organism evidence="7 8">
    <name type="scientific">Flavobacterium sediminilitoris</name>
    <dbReference type="NCBI Taxonomy" id="2024526"/>
    <lineage>
        <taxon>Bacteria</taxon>
        <taxon>Pseudomonadati</taxon>
        <taxon>Bacteroidota</taxon>
        <taxon>Flavobacteriia</taxon>
        <taxon>Flavobacteriales</taxon>
        <taxon>Flavobacteriaceae</taxon>
        <taxon>Flavobacterium</taxon>
    </lineage>
</organism>
<dbReference type="Pfam" id="PF04932">
    <property type="entry name" value="Wzy_C"/>
    <property type="match status" value="1"/>
</dbReference>
<dbReference type="Proteomes" id="UP000830454">
    <property type="component" value="Chromosome"/>
</dbReference>
<dbReference type="InterPro" id="IPR007016">
    <property type="entry name" value="O-antigen_ligase-rel_domated"/>
</dbReference>
<dbReference type="EMBL" id="CP090145">
    <property type="protein sequence ID" value="UOX34941.1"/>
    <property type="molecule type" value="Genomic_DNA"/>
</dbReference>
<dbReference type="GO" id="GO:0016874">
    <property type="term" value="F:ligase activity"/>
    <property type="evidence" value="ECO:0007669"/>
    <property type="project" value="UniProtKB-KW"/>
</dbReference>
<keyword evidence="2 5" id="KW-0812">Transmembrane</keyword>
<keyword evidence="7" id="KW-0436">Ligase</keyword>
<feature type="transmembrane region" description="Helical" evidence="5">
    <location>
        <begin position="52"/>
        <end position="73"/>
    </location>
</feature>
<accession>A0ABY4HQN7</accession>
<feature type="transmembrane region" description="Helical" evidence="5">
    <location>
        <begin position="230"/>
        <end position="246"/>
    </location>
</feature>
<feature type="domain" description="O-antigen ligase-related" evidence="6">
    <location>
        <begin position="190"/>
        <end position="374"/>
    </location>
</feature>
<feature type="transmembrane region" description="Helical" evidence="5">
    <location>
        <begin position="185"/>
        <end position="218"/>
    </location>
</feature>